<feature type="region of interest" description="Disordered" evidence="1">
    <location>
        <begin position="225"/>
        <end position="244"/>
    </location>
</feature>
<name>A0AAN7WUT1_ELEMC</name>
<evidence type="ECO:0000313" key="3">
    <source>
        <dbReference type="Proteomes" id="UP001346869"/>
    </source>
</evidence>
<gene>
    <name evidence="2" type="ORF">PBY51_023946</name>
</gene>
<protein>
    <submittedName>
        <fullName evidence="2">Uncharacterized protein</fullName>
    </submittedName>
</protein>
<comment type="caution">
    <text evidence="2">The sequence shown here is derived from an EMBL/GenBank/DDBJ whole genome shotgun (WGS) entry which is preliminary data.</text>
</comment>
<dbReference type="PANTHER" id="PTHR47018:SF1">
    <property type="entry name" value="TESMIN_TSO1-LIKE CXC DOMAIN-CONTAINING PROTEIN"/>
    <property type="match status" value="1"/>
</dbReference>
<keyword evidence="3" id="KW-1185">Reference proteome</keyword>
<accession>A0AAN7WUT1</accession>
<organism evidence="2 3">
    <name type="scientific">Eleginops maclovinus</name>
    <name type="common">Patagonian blennie</name>
    <name type="synonym">Eleginus maclovinus</name>
    <dbReference type="NCBI Taxonomy" id="56733"/>
    <lineage>
        <taxon>Eukaryota</taxon>
        <taxon>Metazoa</taxon>
        <taxon>Chordata</taxon>
        <taxon>Craniata</taxon>
        <taxon>Vertebrata</taxon>
        <taxon>Euteleostomi</taxon>
        <taxon>Actinopterygii</taxon>
        <taxon>Neopterygii</taxon>
        <taxon>Teleostei</taxon>
        <taxon>Neoteleostei</taxon>
        <taxon>Acanthomorphata</taxon>
        <taxon>Eupercaria</taxon>
        <taxon>Perciformes</taxon>
        <taxon>Notothenioidei</taxon>
        <taxon>Eleginopidae</taxon>
        <taxon>Eleginops</taxon>
    </lineage>
</organism>
<sequence length="265" mass="30226">MTLAKAAKILRRHMLDHKFFFDGTFHEGCFEDAIPPSLLQFVGMIEHGADIKSQLRFGASKSDLAIAQFLQYNCYTRHKEGASTHRHSKDRETPFPIYMGMSIYAKTRKRMVVTMLHEHGLSISYDRVLEISAQLGDATVNRYREDGVVFPQVLRRGLFTTTAMDNIDHNPTATTSFHGTCISAFQHPTKDNQGEYREPVRLGEEKVKTVPELPDSFTNIRPAFFTKKKPSPPHSRPVQTDPDATLLGPQLAIEYEWLEKVNWCN</sequence>
<evidence type="ECO:0000313" key="2">
    <source>
        <dbReference type="EMBL" id="KAK5852481.1"/>
    </source>
</evidence>
<dbReference type="Proteomes" id="UP001346869">
    <property type="component" value="Unassembled WGS sequence"/>
</dbReference>
<evidence type="ECO:0000256" key="1">
    <source>
        <dbReference type="SAM" id="MobiDB-lite"/>
    </source>
</evidence>
<reference evidence="2 3" key="1">
    <citation type="journal article" date="2023" name="Genes (Basel)">
        <title>Chromosome-Level Genome Assembly and Circadian Gene Repertoire of the Patagonia Blennie Eleginops maclovinus-The Closest Ancestral Proxy of Antarctic Cryonotothenioids.</title>
        <authorList>
            <person name="Cheng C.C."/>
            <person name="Rivera-Colon A.G."/>
            <person name="Minhas B.F."/>
            <person name="Wilson L."/>
            <person name="Rayamajhi N."/>
            <person name="Vargas-Chacoff L."/>
            <person name="Catchen J.M."/>
        </authorList>
    </citation>
    <scope>NUCLEOTIDE SEQUENCE [LARGE SCALE GENOMIC DNA]</scope>
    <source>
        <strain evidence="2">JMC-PN-2008</strain>
    </source>
</reference>
<dbReference type="EMBL" id="JAUZQC010000021">
    <property type="protein sequence ID" value="KAK5852481.1"/>
    <property type="molecule type" value="Genomic_DNA"/>
</dbReference>
<reference evidence="2 3" key="2">
    <citation type="journal article" date="2023" name="Mol. Biol. Evol.">
        <title>Genomics of Secondarily Temperate Adaptation in the Only Non-Antarctic Icefish.</title>
        <authorList>
            <person name="Rivera-Colon A.G."/>
            <person name="Rayamajhi N."/>
            <person name="Minhas B.F."/>
            <person name="Madrigal G."/>
            <person name="Bilyk K.T."/>
            <person name="Yoon V."/>
            <person name="Hune M."/>
            <person name="Gregory S."/>
            <person name="Cheng C.H.C."/>
            <person name="Catchen J.M."/>
        </authorList>
    </citation>
    <scope>NUCLEOTIDE SEQUENCE [LARGE SCALE GENOMIC DNA]</scope>
    <source>
        <strain evidence="2">JMC-PN-2008</strain>
    </source>
</reference>
<proteinExistence type="predicted"/>
<dbReference type="AlphaFoldDB" id="A0AAN7WUT1"/>
<dbReference type="PANTHER" id="PTHR47018">
    <property type="entry name" value="CXC DOMAIN-CONTAINING PROTEIN-RELATED"/>
    <property type="match status" value="1"/>
</dbReference>